<evidence type="ECO:0000256" key="2">
    <source>
        <dbReference type="ARBA" id="ARBA00023125"/>
    </source>
</evidence>
<accession>A0A1T5F9A8</accession>
<dbReference type="SUPFAM" id="SSF46785">
    <property type="entry name" value="Winged helix' DNA-binding domain"/>
    <property type="match status" value="1"/>
</dbReference>
<evidence type="ECO:0000313" key="6">
    <source>
        <dbReference type="Proteomes" id="UP000190541"/>
    </source>
</evidence>
<dbReference type="AlphaFoldDB" id="A0A1T5F9A8"/>
<organism evidence="5 6">
    <name type="scientific">Parapedobacter luteus</name>
    <dbReference type="NCBI Taxonomy" id="623280"/>
    <lineage>
        <taxon>Bacteria</taxon>
        <taxon>Pseudomonadati</taxon>
        <taxon>Bacteroidota</taxon>
        <taxon>Sphingobacteriia</taxon>
        <taxon>Sphingobacteriales</taxon>
        <taxon>Sphingobacteriaceae</taxon>
        <taxon>Parapedobacter</taxon>
    </lineage>
</organism>
<feature type="domain" description="HTH hxlR-type" evidence="4">
    <location>
        <begin position="29"/>
        <end position="128"/>
    </location>
</feature>
<dbReference type="EMBL" id="FUYS01000014">
    <property type="protein sequence ID" value="SKB92717.1"/>
    <property type="molecule type" value="Genomic_DNA"/>
</dbReference>
<evidence type="ECO:0000259" key="4">
    <source>
        <dbReference type="PROSITE" id="PS51118"/>
    </source>
</evidence>
<proteinExistence type="predicted"/>
<keyword evidence="2" id="KW-0238">DNA-binding</keyword>
<dbReference type="STRING" id="623280.SAMN05660226_03840"/>
<dbReference type="PROSITE" id="PS51118">
    <property type="entry name" value="HTH_HXLR"/>
    <property type="match status" value="1"/>
</dbReference>
<evidence type="ECO:0000256" key="1">
    <source>
        <dbReference type="ARBA" id="ARBA00023015"/>
    </source>
</evidence>
<dbReference type="PANTHER" id="PTHR33204:SF18">
    <property type="entry name" value="TRANSCRIPTIONAL REGULATORY PROTEIN"/>
    <property type="match status" value="1"/>
</dbReference>
<evidence type="ECO:0000256" key="3">
    <source>
        <dbReference type="ARBA" id="ARBA00023163"/>
    </source>
</evidence>
<gene>
    <name evidence="5" type="ORF">SAMN05660226_03840</name>
</gene>
<name>A0A1T5F9A8_9SPHI</name>
<dbReference type="Proteomes" id="UP000190541">
    <property type="component" value="Unassembled WGS sequence"/>
</dbReference>
<dbReference type="InterPro" id="IPR036390">
    <property type="entry name" value="WH_DNA-bd_sf"/>
</dbReference>
<sequence length="128" mass="15034">MINAPTNNYTMRKLTSTNYYNQLYLEDKCTLNELIHLLSKRWLTDVLFSIEEGNTRFSSVKEDLKYISDNILADRLKLLEHYGLIKRHEDTDSVPVRVEYALTDTGDQLSELLDHLCKFAENRMVFPD</sequence>
<dbReference type="PANTHER" id="PTHR33204">
    <property type="entry name" value="TRANSCRIPTIONAL REGULATOR, MARR FAMILY"/>
    <property type="match status" value="1"/>
</dbReference>
<dbReference type="InterPro" id="IPR036388">
    <property type="entry name" value="WH-like_DNA-bd_sf"/>
</dbReference>
<dbReference type="GO" id="GO:0003677">
    <property type="term" value="F:DNA binding"/>
    <property type="evidence" value="ECO:0007669"/>
    <property type="project" value="UniProtKB-KW"/>
</dbReference>
<keyword evidence="3" id="KW-0804">Transcription</keyword>
<dbReference type="Pfam" id="PF01638">
    <property type="entry name" value="HxlR"/>
    <property type="match status" value="1"/>
</dbReference>
<protein>
    <submittedName>
        <fullName evidence="5">Transcriptional regulator, HxlR family</fullName>
    </submittedName>
</protein>
<dbReference type="Gene3D" id="1.10.10.10">
    <property type="entry name" value="Winged helix-like DNA-binding domain superfamily/Winged helix DNA-binding domain"/>
    <property type="match status" value="1"/>
</dbReference>
<reference evidence="5 6" key="1">
    <citation type="submission" date="2017-02" db="EMBL/GenBank/DDBJ databases">
        <authorList>
            <person name="Peterson S.W."/>
        </authorList>
    </citation>
    <scope>NUCLEOTIDE SEQUENCE [LARGE SCALE GENOMIC DNA]</scope>
    <source>
        <strain evidence="5 6">DSM 22899</strain>
    </source>
</reference>
<dbReference type="InterPro" id="IPR002577">
    <property type="entry name" value="HTH_HxlR"/>
</dbReference>
<keyword evidence="6" id="KW-1185">Reference proteome</keyword>
<keyword evidence="1" id="KW-0805">Transcription regulation</keyword>
<evidence type="ECO:0000313" key="5">
    <source>
        <dbReference type="EMBL" id="SKB92717.1"/>
    </source>
</evidence>